<dbReference type="AlphaFoldDB" id="A0A9N9DHZ7"/>
<organism evidence="5 6">
    <name type="scientific">Paraglomus occultum</name>
    <dbReference type="NCBI Taxonomy" id="144539"/>
    <lineage>
        <taxon>Eukaryota</taxon>
        <taxon>Fungi</taxon>
        <taxon>Fungi incertae sedis</taxon>
        <taxon>Mucoromycota</taxon>
        <taxon>Glomeromycotina</taxon>
        <taxon>Glomeromycetes</taxon>
        <taxon>Paraglomerales</taxon>
        <taxon>Paraglomeraceae</taxon>
        <taxon>Paraglomus</taxon>
    </lineage>
</organism>
<keyword evidence="3" id="KW-0472">Membrane</keyword>
<feature type="compositionally biased region" description="Polar residues" evidence="4">
    <location>
        <begin position="97"/>
        <end position="143"/>
    </location>
</feature>
<proteinExistence type="predicted"/>
<name>A0A9N9DHZ7_9GLOM</name>
<accession>A0A9N9DHZ7</accession>
<feature type="compositionally biased region" description="Low complexity" evidence="4">
    <location>
        <begin position="58"/>
        <end position="69"/>
    </location>
</feature>
<dbReference type="PANTHER" id="PTHR28263:SF1">
    <property type="entry name" value="GOLGI TO ER TRAFFIC PROTEIN 2"/>
    <property type="match status" value="1"/>
</dbReference>
<evidence type="ECO:0000256" key="2">
    <source>
        <dbReference type="ARBA" id="ARBA00022989"/>
    </source>
</evidence>
<dbReference type="Proteomes" id="UP000789572">
    <property type="component" value="Unassembled WGS sequence"/>
</dbReference>
<keyword evidence="2" id="KW-1133">Transmembrane helix</keyword>
<evidence type="ECO:0000256" key="3">
    <source>
        <dbReference type="ARBA" id="ARBA00023136"/>
    </source>
</evidence>
<feature type="compositionally biased region" description="Basic and acidic residues" evidence="4">
    <location>
        <begin position="1"/>
        <end position="18"/>
    </location>
</feature>
<evidence type="ECO:0000256" key="1">
    <source>
        <dbReference type="ARBA" id="ARBA00022692"/>
    </source>
</evidence>
<feature type="compositionally biased region" description="Low complexity" evidence="4">
    <location>
        <begin position="156"/>
        <end position="165"/>
    </location>
</feature>
<sequence length="317" mass="35275">MAEEGRQDLTPQEKEQERRKKRRELRQKKIIAKAGDRLQQITQTYSLEVPPKSSPANSQQSSPTSTEPPARLTENYNDLSSSYSTDLREKPDAPKVTVSSPSTSNGETTFSFSSSPDRIGSSNDSNFSTRLSHPTPIQQPYVNTTRRRYSTPPSPTTTGTTPPTSGFASFNQPTGDDSDMDQEDYFRQMLENFRARNNSTGSLASTVGGSVTGDMPYYVSSSVAEEPETEDPSQQLDQLPFPFANLPLQFLPPGFTFQMTGQGQREVDVKSKLWDLTHLLVMCGIGLYTVMEEFSVEKGAWSRFASLKRSGESIGYW</sequence>
<dbReference type="PANTHER" id="PTHR28263">
    <property type="entry name" value="GOLGI TO ER TRAFFIC PROTEIN 2"/>
    <property type="match status" value="1"/>
</dbReference>
<dbReference type="GO" id="GO:0006890">
    <property type="term" value="P:retrograde vesicle-mediated transport, Golgi to endoplasmic reticulum"/>
    <property type="evidence" value="ECO:0007669"/>
    <property type="project" value="TreeGrafter"/>
</dbReference>
<feature type="non-terminal residue" evidence="5">
    <location>
        <position position="1"/>
    </location>
</feature>
<feature type="compositionally biased region" description="Polar residues" evidence="4">
    <location>
        <begin position="166"/>
        <end position="175"/>
    </location>
</feature>
<dbReference type="InterPro" id="IPR028143">
    <property type="entry name" value="Get2/sif1"/>
</dbReference>
<feature type="compositionally biased region" description="Basic residues" evidence="4">
    <location>
        <begin position="19"/>
        <end position="31"/>
    </location>
</feature>
<protein>
    <submittedName>
        <fullName evidence="5">5089_t:CDS:1</fullName>
    </submittedName>
</protein>
<feature type="compositionally biased region" description="Polar residues" evidence="4">
    <location>
        <begin position="74"/>
        <end position="85"/>
    </location>
</feature>
<comment type="caution">
    <text evidence="5">The sequence shown here is derived from an EMBL/GenBank/DDBJ whole genome shotgun (WGS) entry which is preliminary data.</text>
</comment>
<reference evidence="5" key="1">
    <citation type="submission" date="2021-06" db="EMBL/GenBank/DDBJ databases">
        <authorList>
            <person name="Kallberg Y."/>
            <person name="Tangrot J."/>
            <person name="Rosling A."/>
        </authorList>
    </citation>
    <scope>NUCLEOTIDE SEQUENCE</scope>
    <source>
        <strain evidence="5">IA702</strain>
    </source>
</reference>
<evidence type="ECO:0000313" key="5">
    <source>
        <dbReference type="EMBL" id="CAG8636136.1"/>
    </source>
</evidence>
<keyword evidence="1" id="KW-0812">Transmembrane</keyword>
<evidence type="ECO:0000256" key="4">
    <source>
        <dbReference type="SAM" id="MobiDB-lite"/>
    </source>
</evidence>
<feature type="region of interest" description="Disordered" evidence="4">
    <location>
        <begin position="1"/>
        <end position="177"/>
    </location>
</feature>
<dbReference type="OrthoDB" id="5393181at2759"/>
<evidence type="ECO:0000313" key="6">
    <source>
        <dbReference type="Proteomes" id="UP000789572"/>
    </source>
</evidence>
<dbReference type="EMBL" id="CAJVPJ010003159">
    <property type="protein sequence ID" value="CAG8636136.1"/>
    <property type="molecule type" value="Genomic_DNA"/>
</dbReference>
<keyword evidence="6" id="KW-1185">Reference proteome</keyword>
<gene>
    <name evidence="5" type="ORF">POCULU_LOCUS9166</name>
</gene>